<dbReference type="InterPro" id="IPR016064">
    <property type="entry name" value="NAD/diacylglycerol_kinase_sf"/>
</dbReference>
<keyword evidence="8" id="KW-1208">Phospholipid metabolism</keyword>
<gene>
    <name evidence="10" type="ORF">DCM90_00365</name>
</gene>
<evidence type="ECO:0000259" key="9">
    <source>
        <dbReference type="PROSITE" id="PS50146"/>
    </source>
</evidence>
<dbReference type="EMBL" id="QCXQ01000001">
    <property type="protein sequence ID" value="PWG00664.1"/>
    <property type="molecule type" value="Genomic_DNA"/>
</dbReference>
<dbReference type="Pfam" id="PF19279">
    <property type="entry name" value="YegS_C"/>
    <property type="match status" value="1"/>
</dbReference>
<dbReference type="InterPro" id="IPR045540">
    <property type="entry name" value="YegS/DAGK_C"/>
</dbReference>
<dbReference type="OrthoDB" id="9786026at2"/>
<dbReference type="Pfam" id="PF00781">
    <property type="entry name" value="DAGK_cat"/>
    <property type="match status" value="1"/>
</dbReference>
<comment type="similarity">
    <text evidence="2">Belongs to the diacylglycerol/lipid kinase family.</text>
</comment>
<evidence type="ECO:0000256" key="7">
    <source>
        <dbReference type="ARBA" id="ARBA00023209"/>
    </source>
</evidence>
<accession>A0A2V1N0B9</accession>
<keyword evidence="3" id="KW-0808">Transferase</keyword>
<feature type="domain" description="DAGKc" evidence="9">
    <location>
        <begin position="1"/>
        <end position="140"/>
    </location>
</feature>
<keyword evidence="7" id="KW-0444">Lipid biosynthesis</keyword>
<comment type="cofactor">
    <cofactor evidence="1">
        <name>Mg(2+)</name>
        <dbReference type="ChEBI" id="CHEBI:18420"/>
    </cofactor>
</comment>
<protein>
    <submittedName>
        <fullName evidence="10">Diacylglycerol kinase</fullName>
    </submittedName>
</protein>
<name>A0A2V1N0B9_9LACO</name>
<dbReference type="PANTHER" id="PTHR12358">
    <property type="entry name" value="SPHINGOSINE KINASE"/>
    <property type="match status" value="1"/>
</dbReference>
<dbReference type="RefSeq" id="WP_109249377.1">
    <property type="nucleotide sequence ID" value="NZ_QCXQ01000001.1"/>
</dbReference>
<dbReference type="Proteomes" id="UP000245080">
    <property type="component" value="Unassembled WGS sequence"/>
</dbReference>
<evidence type="ECO:0000256" key="5">
    <source>
        <dbReference type="ARBA" id="ARBA00022777"/>
    </source>
</evidence>
<keyword evidence="11" id="KW-1185">Reference proteome</keyword>
<evidence type="ECO:0000256" key="3">
    <source>
        <dbReference type="ARBA" id="ARBA00022679"/>
    </source>
</evidence>
<keyword evidence="4" id="KW-0547">Nucleotide-binding</keyword>
<dbReference type="GO" id="GO:0008654">
    <property type="term" value="P:phospholipid biosynthetic process"/>
    <property type="evidence" value="ECO:0007669"/>
    <property type="project" value="UniProtKB-KW"/>
</dbReference>
<keyword evidence="6" id="KW-0067">ATP-binding</keyword>
<dbReference type="InterPro" id="IPR050187">
    <property type="entry name" value="Lipid_Phosphate_FormReg"/>
</dbReference>
<dbReference type="Gene3D" id="3.40.50.10330">
    <property type="entry name" value="Probable inorganic polyphosphate/atp-NAD kinase, domain 1"/>
    <property type="match status" value="1"/>
</dbReference>
<dbReference type="InterPro" id="IPR017438">
    <property type="entry name" value="ATP-NAD_kinase_N"/>
</dbReference>
<dbReference type="SUPFAM" id="SSF111331">
    <property type="entry name" value="NAD kinase/diacylglycerol kinase-like"/>
    <property type="match status" value="1"/>
</dbReference>
<keyword evidence="7" id="KW-0443">Lipid metabolism</keyword>
<comment type="caution">
    <text evidence="10">The sequence shown here is derived from an EMBL/GenBank/DDBJ whole genome shotgun (WGS) entry which is preliminary data.</text>
</comment>
<evidence type="ECO:0000256" key="6">
    <source>
        <dbReference type="ARBA" id="ARBA00022840"/>
    </source>
</evidence>
<dbReference type="Gene3D" id="2.60.200.40">
    <property type="match status" value="1"/>
</dbReference>
<evidence type="ECO:0000256" key="4">
    <source>
        <dbReference type="ARBA" id="ARBA00022741"/>
    </source>
</evidence>
<dbReference type="PROSITE" id="PS50146">
    <property type="entry name" value="DAGK"/>
    <property type="match status" value="1"/>
</dbReference>
<dbReference type="GO" id="GO:0016301">
    <property type="term" value="F:kinase activity"/>
    <property type="evidence" value="ECO:0007669"/>
    <property type="project" value="UniProtKB-KW"/>
</dbReference>
<sequence>MSVNYNIILNEHAGSGRSGQIWPQIKAELDAQHVAYSVISTDYPNHAMLLGEQLAKKTPDTANANTVALAIGGDGTLHEVLSGIKKVVRRYPIPVAYVPVGSGDDLARGIQMSLDWKKALTQILQCQRPHLYNIGTYDETIKHQRGIFTNNFGIGLDAAIITKANQSKTKVWLNQHHMGSLSYLASAIGVLYNQGGFNLMVHVNQQRDIYQKALLVTTTNHPYFGGGVQIAPPATMLDDQLHLVVIEKPNFFKLLWLVFLLATHKHLKSRFVHYYSAKKIHLIVNSIEFGQVDGEELGGRYYDLYMNVDQYPFWIDTSV</sequence>
<keyword evidence="7" id="KW-0594">Phospholipid biosynthesis</keyword>
<dbReference type="AlphaFoldDB" id="A0A2V1N0B9"/>
<dbReference type="GO" id="GO:0005524">
    <property type="term" value="F:ATP binding"/>
    <property type="evidence" value="ECO:0007669"/>
    <property type="project" value="UniProtKB-KW"/>
</dbReference>
<evidence type="ECO:0000256" key="8">
    <source>
        <dbReference type="ARBA" id="ARBA00023264"/>
    </source>
</evidence>
<dbReference type="PANTHER" id="PTHR12358:SF54">
    <property type="entry name" value="SPHINGOSINE KINASE RELATED PROTEIN"/>
    <property type="match status" value="1"/>
</dbReference>
<proteinExistence type="inferred from homology"/>
<dbReference type="InterPro" id="IPR001206">
    <property type="entry name" value="Diacylglycerol_kinase_cat_dom"/>
</dbReference>
<reference evidence="10 11" key="1">
    <citation type="journal article" date="2018" name="Int. J. Syst. Evol. Microbiol.">
        <title>Lactobacillus bambusae sp. nov., isolated from a traditional fermented Ma-bamboo shoots of Taiwan.</title>
        <authorList>
            <person name="Wang L.-T."/>
        </authorList>
    </citation>
    <scope>NUCLEOTIDE SEQUENCE [LARGE SCALE GENOMIC DNA]</scope>
    <source>
        <strain evidence="10 11">BS-W1</strain>
    </source>
</reference>
<evidence type="ECO:0000313" key="11">
    <source>
        <dbReference type="Proteomes" id="UP000245080"/>
    </source>
</evidence>
<keyword evidence="5 10" id="KW-0418">Kinase</keyword>
<evidence type="ECO:0000256" key="2">
    <source>
        <dbReference type="ARBA" id="ARBA00005983"/>
    </source>
</evidence>
<evidence type="ECO:0000313" key="10">
    <source>
        <dbReference type="EMBL" id="PWG00664.1"/>
    </source>
</evidence>
<evidence type="ECO:0000256" key="1">
    <source>
        <dbReference type="ARBA" id="ARBA00001946"/>
    </source>
</evidence>
<organism evidence="10 11">
    <name type="scientific">Levilactobacillus bambusae</name>
    <dbReference type="NCBI Taxonomy" id="2024736"/>
    <lineage>
        <taxon>Bacteria</taxon>
        <taxon>Bacillati</taxon>
        <taxon>Bacillota</taxon>
        <taxon>Bacilli</taxon>
        <taxon>Lactobacillales</taxon>
        <taxon>Lactobacillaceae</taxon>
        <taxon>Levilactobacillus</taxon>
    </lineage>
</organism>